<dbReference type="GO" id="GO:0009279">
    <property type="term" value="C:cell outer membrane"/>
    <property type="evidence" value="ECO:0007669"/>
    <property type="project" value="UniProtKB-SubCell"/>
</dbReference>
<dbReference type="SUPFAM" id="SSF56935">
    <property type="entry name" value="Porins"/>
    <property type="match status" value="1"/>
</dbReference>
<dbReference type="PANTHER" id="PTHR47234">
    <property type="match status" value="1"/>
</dbReference>
<accession>A0A1H6M0A5</accession>
<feature type="domain" description="TonB-dependent receptor-like beta-barrel" evidence="4">
    <location>
        <begin position="36"/>
        <end position="515"/>
    </location>
</feature>
<keyword evidence="6" id="KW-1185">Reference proteome</keyword>
<dbReference type="InterPro" id="IPR000531">
    <property type="entry name" value="Beta-barrel_TonB"/>
</dbReference>
<evidence type="ECO:0000259" key="4">
    <source>
        <dbReference type="Pfam" id="PF00593"/>
    </source>
</evidence>
<dbReference type="Gene3D" id="2.40.170.20">
    <property type="entry name" value="TonB-dependent receptor, beta-barrel domain"/>
    <property type="match status" value="1"/>
</dbReference>
<dbReference type="Proteomes" id="UP000199371">
    <property type="component" value="Unassembled WGS sequence"/>
</dbReference>
<dbReference type="AlphaFoldDB" id="A0A1H6M0A5"/>
<name>A0A1H6M0A5_9GAMM</name>
<evidence type="ECO:0000256" key="3">
    <source>
        <dbReference type="ARBA" id="ARBA00023237"/>
    </source>
</evidence>
<organism evidence="5 6">
    <name type="scientific">Rheinheimera pacifica</name>
    <dbReference type="NCBI Taxonomy" id="173990"/>
    <lineage>
        <taxon>Bacteria</taxon>
        <taxon>Pseudomonadati</taxon>
        <taxon>Pseudomonadota</taxon>
        <taxon>Gammaproteobacteria</taxon>
        <taxon>Chromatiales</taxon>
        <taxon>Chromatiaceae</taxon>
        <taxon>Rheinheimera</taxon>
    </lineage>
</organism>
<keyword evidence="3" id="KW-0998">Cell outer membrane</keyword>
<gene>
    <name evidence="5" type="ORF">SAMN05660691_02091</name>
</gene>
<evidence type="ECO:0000313" key="6">
    <source>
        <dbReference type="Proteomes" id="UP000199371"/>
    </source>
</evidence>
<sequence>MMGFSGDIGADWTWDAYAMEGKTTISTAQTGNLNTQRIQELLEAPDGGASRCEGGYNPFGRQTVSQACIDYVSIDNTTVNELNQRIWQAYVSGDAFELPAGMLSTVFGIESRKFEYDFNPGALSGPVSGLNAAAPAGGNNNFFDIFAEAFIPVLEGVAFADSLDLSLGFRISESEFEDTVKNIKSKKDRNNAFKAELSWVVTSDLPRIRTSFQKAVRAPNFGELFNQSLSAPQYFDPCSVGTDFRNITGAAGAALCQATGVNNTNVYVQSPGSQTRTDLTGNTELGPEKANTFTLGAVQTFDSGLVIAVDYYNIDIKDAIISPNPQLVIADCYNYYGNNPNLSADYAPCRALVRGGGGDVTQVNNPVTQEGTTPTINGGYIKTSGIDVQAAWSFEPAWLQGNRLKMDLYVNHLLEYETQQRDYLPAVKYEGTVGYFGAGLGESFPEWKANLNTRLTLGDFDIALRGRYIHGMDNRLTPEFPLETSPQGVGSVTYWDSSVTYNIGTNYSFRLGLNNMFDKAPPVYSPNVQSGTDPSLYDVVGRRYTLSANIKF</sequence>
<keyword evidence="5" id="KW-0675">Receptor</keyword>
<reference evidence="6" key="1">
    <citation type="submission" date="2016-10" db="EMBL/GenBank/DDBJ databases">
        <authorList>
            <person name="Varghese N."/>
            <person name="Submissions S."/>
        </authorList>
    </citation>
    <scope>NUCLEOTIDE SEQUENCE [LARGE SCALE GENOMIC DNA]</scope>
    <source>
        <strain evidence="6">DSM 17616</strain>
    </source>
</reference>
<dbReference type="PANTHER" id="PTHR47234:SF2">
    <property type="entry name" value="TONB-DEPENDENT RECEPTOR"/>
    <property type="match status" value="1"/>
</dbReference>
<evidence type="ECO:0000256" key="2">
    <source>
        <dbReference type="ARBA" id="ARBA00023136"/>
    </source>
</evidence>
<dbReference type="InterPro" id="IPR036942">
    <property type="entry name" value="Beta-barrel_TonB_sf"/>
</dbReference>
<evidence type="ECO:0000256" key="1">
    <source>
        <dbReference type="ARBA" id="ARBA00004442"/>
    </source>
</evidence>
<comment type="subcellular location">
    <subcellularLocation>
        <location evidence="1">Cell outer membrane</location>
    </subcellularLocation>
</comment>
<dbReference type="Pfam" id="PF00593">
    <property type="entry name" value="TonB_dep_Rec_b-barrel"/>
    <property type="match status" value="1"/>
</dbReference>
<evidence type="ECO:0000313" key="5">
    <source>
        <dbReference type="EMBL" id="SEH91325.1"/>
    </source>
</evidence>
<dbReference type="STRING" id="173990.SAMN05660691_02091"/>
<dbReference type="EMBL" id="FNXF01000007">
    <property type="protein sequence ID" value="SEH91325.1"/>
    <property type="molecule type" value="Genomic_DNA"/>
</dbReference>
<keyword evidence="2" id="KW-0472">Membrane</keyword>
<proteinExistence type="predicted"/>
<protein>
    <submittedName>
        <fullName evidence="5">TonB dependent receptor</fullName>
    </submittedName>
</protein>